<name>A0A835CW55_TETSI</name>
<comment type="caution">
    <text evidence="4">The sequence shown here is derived from an EMBL/GenBank/DDBJ whole genome shotgun (WGS) entry which is preliminary data.</text>
</comment>
<dbReference type="AlphaFoldDB" id="A0A835CW55"/>
<dbReference type="PANTHER" id="PTHR32054">
    <property type="entry name" value="HEAVY CHAIN, PUTATIVE, EXPRESSED-RELATED-RELATED"/>
    <property type="match status" value="1"/>
</dbReference>
<dbReference type="PANTHER" id="PTHR32054:SF4">
    <property type="entry name" value="OS07G0677900 PROTEIN"/>
    <property type="match status" value="1"/>
</dbReference>
<accession>A0A835CW55</accession>
<evidence type="ECO:0000313" key="4">
    <source>
        <dbReference type="EMBL" id="KAF8364633.1"/>
    </source>
</evidence>
<feature type="coiled-coil region" evidence="3">
    <location>
        <begin position="59"/>
        <end position="86"/>
    </location>
</feature>
<evidence type="ECO:0000256" key="1">
    <source>
        <dbReference type="ARBA" id="ARBA00005485"/>
    </source>
</evidence>
<keyword evidence="2 3" id="KW-0175">Coiled coil</keyword>
<dbReference type="Proteomes" id="UP000655225">
    <property type="component" value="Unassembled WGS sequence"/>
</dbReference>
<dbReference type="Pfam" id="PF05701">
    <property type="entry name" value="WEMBL"/>
    <property type="match status" value="1"/>
</dbReference>
<dbReference type="GO" id="GO:0009904">
    <property type="term" value="P:chloroplast accumulation movement"/>
    <property type="evidence" value="ECO:0007669"/>
    <property type="project" value="TreeGrafter"/>
</dbReference>
<dbReference type="GO" id="GO:0009903">
    <property type="term" value="P:chloroplast avoidance movement"/>
    <property type="evidence" value="ECO:0007669"/>
    <property type="project" value="TreeGrafter"/>
</dbReference>
<dbReference type="EMBL" id="JABCRI010001358">
    <property type="protein sequence ID" value="KAF8364633.1"/>
    <property type="molecule type" value="Genomic_DNA"/>
</dbReference>
<dbReference type="InterPro" id="IPR008545">
    <property type="entry name" value="Web"/>
</dbReference>
<evidence type="ECO:0000256" key="3">
    <source>
        <dbReference type="SAM" id="Coils"/>
    </source>
</evidence>
<protein>
    <submittedName>
        <fullName evidence="4">Uncharacterized protein</fullName>
    </submittedName>
</protein>
<reference evidence="4 5" key="1">
    <citation type="submission" date="2020-04" db="EMBL/GenBank/DDBJ databases">
        <title>Plant Genome Project.</title>
        <authorList>
            <person name="Zhang R.-G."/>
        </authorList>
    </citation>
    <scope>NUCLEOTIDE SEQUENCE [LARGE SCALE GENOMIC DNA]</scope>
    <source>
        <strain evidence="4">YNK0</strain>
        <tissue evidence="4">Leaf</tissue>
    </source>
</reference>
<evidence type="ECO:0000256" key="2">
    <source>
        <dbReference type="ARBA" id="ARBA00023054"/>
    </source>
</evidence>
<evidence type="ECO:0000313" key="5">
    <source>
        <dbReference type="Proteomes" id="UP000655225"/>
    </source>
</evidence>
<sequence length="152" mass="17518">MKTTEIRWVAAKKVKEATRVTEAVAHAEIKALSKKFSKKRVVDSMLQVNETNISTMEIIKTVDEEAKEVKNSKRALKEALNRVEAENRGKLVIEEALRKWRAKHDQKRRSVESCSDWSKPVVRLTLSIGQILSRKLLLVEEFEMGMQMEHTT</sequence>
<dbReference type="GO" id="GO:0005829">
    <property type="term" value="C:cytosol"/>
    <property type="evidence" value="ECO:0007669"/>
    <property type="project" value="TreeGrafter"/>
</dbReference>
<gene>
    <name evidence="4" type="ORF">HHK36_033395</name>
</gene>
<proteinExistence type="inferred from homology"/>
<dbReference type="OrthoDB" id="649232at2759"/>
<keyword evidence="5" id="KW-1185">Reference proteome</keyword>
<comment type="similarity">
    <text evidence="1">Belongs to the WEB family.</text>
</comment>
<organism evidence="4 5">
    <name type="scientific">Tetracentron sinense</name>
    <name type="common">Spur-leaf</name>
    <dbReference type="NCBI Taxonomy" id="13715"/>
    <lineage>
        <taxon>Eukaryota</taxon>
        <taxon>Viridiplantae</taxon>
        <taxon>Streptophyta</taxon>
        <taxon>Embryophyta</taxon>
        <taxon>Tracheophyta</taxon>
        <taxon>Spermatophyta</taxon>
        <taxon>Magnoliopsida</taxon>
        <taxon>Trochodendrales</taxon>
        <taxon>Trochodendraceae</taxon>
        <taxon>Tetracentron</taxon>
    </lineage>
</organism>